<dbReference type="HAMAP" id="MF_00151">
    <property type="entry name" value="PPAT_bact"/>
    <property type="match status" value="1"/>
</dbReference>
<comment type="subcellular location">
    <subcellularLocation>
        <location evidence="9">Cytoplasm</location>
    </subcellularLocation>
</comment>
<keyword evidence="7 9" id="KW-0173">Coenzyme A biosynthesis</keyword>
<evidence type="ECO:0000259" key="10">
    <source>
        <dbReference type="Pfam" id="PF01467"/>
    </source>
</evidence>
<comment type="catalytic activity">
    <reaction evidence="8 9">
        <text>(R)-4'-phosphopantetheine + ATP + H(+) = 3'-dephospho-CoA + diphosphate</text>
        <dbReference type="Rhea" id="RHEA:19801"/>
        <dbReference type="ChEBI" id="CHEBI:15378"/>
        <dbReference type="ChEBI" id="CHEBI:30616"/>
        <dbReference type="ChEBI" id="CHEBI:33019"/>
        <dbReference type="ChEBI" id="CHEBI:57328"/>
        <dbReference type="ChEBI" id="CHEBI:61723"/>
        <dbReference type="EC" id="2.7.7.3"/>
    </reaction>
</comment>
<evidence type="ECO:0000256" key="9">
    <source>
        <dbReference type="HAMAP-Rule" id="MF_00151"/>
    </source>
</evidence>
<comment type="function">
    <text evidence="9">Reversibly transfers an adenylyl group from ATP to 4'-phosphopantetheine, yielding dephospho-CoA (dPCoA) and pyrophosphate.</text>
</comment>
<keyword evidence="5 9" id="KW-0067">ATP-binding</keyword>
<evidence type="ECO:0000256" key="4">
    <source>
        <dbReference type="ARBA" id="ARBA00022741"/>
    </source>
</evidence>
<feature type="binding site" evidence="9">
    <location>
        <position position="18"/>
    </location>
    <ligand>
        <name>ATP</name>
        <dbReference type="ChEBI" id="CHEBI:30616"/>
    </ligand>
</feature>
<evidence type="ECO:0000256" key="5">
    <source>
        <dbReference type="ARBA" id="ARBA00022840"/>
    </source>
</evidence>
<keyword evidence="3 9" id="KW-0548">Nucleotidyltransferase</keyword>
<feature type="binding site" evidence="9">
    <location>
        <begin position="10"/>
        <end position="11"/>
    </location>
    <ligand>
        <name>ATP</name>
        <dbReference type="ChEBI" id="CHEBI:30616"/>
    </ligand>
</feature>
<comment type="subunit">
    <text evidence="9">Homohexamer.</text>
</comment>
<dbReference type="Gene3D" id="3.40.50.620">
    <property type="entry name" value="HUPs"/>
    <property type="match status" value="1"/>
</dbReference>
<feature type="binding site" evidence="9">
    <location>
        <position position="88"/>
    </location>
    <ligand>
        <name>substrate</name>
    </ligand>
</feature>
<proteinExistence type="inferred from homology"/>
<organism evidence="11 12">
    <name type="scientific">Shouchella xiaoxiensis</name>
    <dbReference type="NCBI Taxonomy" id="766895"/>
    <lineage>
        <taxon>Bacteria</taxon>
        <taxon>Bacillati</taxon>
        <taxon>Bacillota</taxon>
        <taxon>Bacilli</taxon>
        <taxon>Bacillales</taxon>
        <taxon>Bacillaceae</taxon>
        <taxon>Shouchella</taxon>
    </lineage>
</organism>
<evidence type="ECO:0000256" key="7">
    <source>
        <dbReference type="ARBA" id="ARBA00022993"/>
    </source>
</evidence>
<feature type="binding site" evidence="9">
    <location>
        <begin position="89"/>
        <end position="91"/>
    </location>
    <ligand>
        <name>ATP</name>
        <dbReference type="ChEBI" id="CHEBI:30616"/>
    </ligand>
</feature>
<dbReference type="CDD" id="cd02163">
    <property type="entry name" value="PPAT"/>
    <property type="match status" value="1"/>
</dbReference>
<comment type="cofactor">
    <cofactor evidence="9">
        <name>Mg(2+)</name>
        <dbReference type="ChEBI" id="CHEBI:18420"/>
    </cofactor>
</comment>
<evidence type="ECO:0000256" key="1">
    <source>
        <dbReference type="ARBA" id="ARBA00022490"/>
    </source>
</evidence>
<name>A0ABS2STD8_9BACI</name>
<feature type="binding site" evidence="9">
    <location>
        <position position="99"/>
    </location>
    <ligand>
        <name>ATP</name>
        <dbReference type="ChEBI" id="CHEBI:30616"/>
    </ligand>
</feature>
<accession>A0ABS2STD8</accession>
<sequence>MTRIAISSGSFDPVTNGHIDLFERASKLFDEIIVVISINNKKTPLLSLDLRKQLLVEATAHIKNLRIDTFEGLLVDYAKKQKADAIVRGLRSSTDFDYENNIASMNKQLVPELETIFLMTKPAYSFVSSSIVKEAASYGSCIQDLVPKGVEKALKRAYNVN</sequence>
<dbReference type="PANTHER" id="PTHR21342:SF1">
    <property type="entry name" value="PHOSPHOPANTETHEINE ADENYLYLTRANSFERASE"/>
    <property type="match status" value="1"/>
</dbReference>
<keyword evidence="6 9" id="KW-0460">Magnesium</keyword>
<comment type="pathway">
    <text evidence="9">Cofactor biosynthesis; coenzyme A biosynthesis; CoA from (R)-pantothenate: step 4/5.</text>
</comment>
<feature type="domain" description="Cytidyltransferase-like" evidence="10">
    <location>
        <begin position="9"/>
        <end position="134"/>
    </location>
</feature>
<evidence type="ECO:0000256" key="8">
    <source>
        <dbReference type="ARBA" id="ARBA00029346"/>
    </source>
</evidence>
<dbReference type="RefSeq" id="WP_035421076.1">
    <property type="nucleotide sequence ID" value="NZ_JAFBCV010000002.1"/>
</dbReference>
<comment type="caution">
    <text evidence="11">The sequence shown here is derived from an EMBL/GenBank/DDBJ whole genome shotgun (WGS) entry which is preliminary data.</text>
</comment>
<dbReference type="PANTHER" id="PTHR21342">
    <property type="entry name" value="PHOSPHOPANTETHEINE ADENYLYLTRANSFERASE"/>
    <property type="match status" value="1"/>
</dbReference>
<dbReference type="NCBIfam" id="TIGR00125">
    <property type="entry name" value="cyt_tran_rel"/>
    <property type="match status" value="1"/>
</dbReference>
<evidence type="ECO:0000313" key="12">
    <source>
        <dbReference type="Proteomes" id="UP001179280"/>
    </source>
</evidence>
<feature type="site" description="Transition state stabilizer" evidence="9">
    <location>
        <position position="18"/>
    </location>
</feature>
<keyword evidence="1 9" id="KW-0963">Cytoplasm</keyword>
<feature type="binding site" evidence="9">
    <location>
        <position position="74"/>
    </location>
    <ligand>
        <name>substrate</name>
    </ligand>
</feature>
<evidence type="ECO:0000256" key="2">
    <source>
        <dbReference type="ARBA" id="ARBA00022679"/>
    </source>
</evidence>
<dbReference type="InterPro" id="IPR014729">
    <property type="entry name" value="Rossmann-like_a/b/a_fold"/>
</dbReference>
<dbReference type="PRINTS" id="PR01020">
    <property type="entry name" value="LPSBIOSNTHSS"/>
</dbReference>
<dbReference type="InterPro" id="IPR001980">
    <property type="entry name" value="PPAT"/>
</dbReference>
<gene>
    <name evidence="9" type="primary">coaD</name>
    <name evidence="11" type="ORF">JOC54_000768</name>
</gene>
<keyword evidence="12" id="KW-1185">Reference proteome</keyword>
<evidence type="ECO:0000256" key="6">
    <source>
        <dbReference type="ARBA" id="ARBA00022842"/>
    </source>
</evidence>
<evidence type="ECO:0000313" key="11">
    <source>
        <dbReference type="EMBL" id="MBM7837537.1"/>
    </source>
</evidence>
<comment type="similarity">
    <text evidence="9">Belongs to the bacterial CoaD family.</text>
</comment>
<dbReference type="NCBIfam" id="TIGR01510">
    <property type="entry name" value="coaD_prev_kdtB"/>
    <property type="match status" value="1"/>
</dbReference>
<evidence type="ECO:0000256" key="3">
    <source>
        <dbReference type="ARBA" id="ARBA00022695"/>
    </source>
</evidence>
<dbReference type="InterPro" id="IPR004821">
    <property type="entry name" value="Cyt_trans-like"/>
</dbReference>
<feature type="binding site" evidence="9">
    <location>
        <position position="10"/>
    </location>
    <ligand>
        <name>substrate</name>
    </ligand>
</feature>
<feature type="binding site" evidence="9">
    <location>
        <begin position="124"/>
        <end position="130"/>
    </location>
    <ligand>
        <name>ATP</name>
        <dbReference type="ChEBI" id="CHEBI:30616"/>
    </ligand>
</feature>
<dbReference type="GO" id="GO:0004595">
    <property type="term" value="F:pantetheine-phosphate adenylyltransferase activity"/>
    <property type="evidence" value="ECO:0007669"/>
    <property type="project" value="UniProtKB-EC"/>
</dbReference>
<keyword evidence="4 9" id="KW-0547">Nucleotide-binding</keyword>
<dbReference type="EMBL" id="JAFBCV010000002">
    <property type="protein sequence ID" value="MBM7837537.1"/>
    <property type="molecule type" value="Genomic_DNA"/>
</dbReference>
<dbReference type="Pfam" id="PF01467">
    <property type="entry name" value="CTP_transf_like"/>
    <property type="match status" value="1"/>
</dbReference>
<dbReference type="Proteomes" id="UP001179280">
    <property type="component" value="Unassembled WGS sequence"/>
</dbReference>
<reference evidence="11" key="1">
    <citation type="submission" date="2021-01" db="EMBL/GenBank/DDBJ databases">
        <title>Genomic Encyclopedia of Type Strains, Phase IV (KMG-IV): sequencing the most valuable type-strain genomes for metagenomic binning, comparative biology and taxonomic classification.</title>
        <authorList>
            <person name="Goeker M."/>
        </authorList>
    </citation>
    <scope>NUCLEOTIDE SEQUENCE</scope>
    <source>
        <strain evidence="11">DSM 21943</strain>
    </source>
</reference>
<feature type="binding site" evidence="9">
    <location>
        <position position="42"/>
    </location>
    <ligand>
        <name>substrate</name>
    </ligand>
</feature>
<protein>
    <recommendedName>
        <fullName evidence="9">Phosphopantetheine adenylyltransferase</fullName>
        <ecNumber evidence="9">2.7.7.3</ecNumber>
    </recommendedName>
    <alternativeName>
        <fullName evidence="9">Dephospho-CoA pyrophosphorylase</fullName>
    </alternativeName>
    <alternativeName>
        <fullName evidence="9">Pantetheine-phosphate adenylyltransferase</fullName>
        <shortName evidence="9">PPAT</shortName>
    </alternativeName>
</protein>
<keyword evidence="2 9" id="KW-0808">Transferase</keyword>
<dbReference type="SUPFAM" id="SSF52374">
    <property type="entry name" value="Nucleotidylyl transferase"/>
    <property type="match status" value="1"/>
</dbReference>
<dbReference type="EC" id="2.7.7.3" evidence="9"/>